<dbReference type="Proteomes" id="UP001219525">
    <property type="component" value="Unassembled WGS sequence"/>
</dbReference>
<gene>
    <name evidence="3" type="ORF">GGX14DRAFT_316827</name>
</gene>
<comment type="caution">
    <text evidence="3">The sequence shown here is derived from an EMBL/GenBank/DDBJ whole genome shotgun (WGS) entry which is preliminary data.</text>
</comment>
<accession>A0AAD6VJE7</accession>
<keyword evidence="4" id="KW-1185">Reference proteome</keyword>
<evidence type="ECO:0000313" key="3">
    <source>
        <dbReference type="EMBL" id="KAJ7214564.1"/>
    </source>
</evidence>
<protein>
    <recommendedName>
        <fullName evidence="2">DUF6729 domain-containing protein</fullName>
    </recommendedName>
</protein>
<feature type="non-terminal residue" evidence="3">
    <location>
        <position position="431"/>
    </location>
</feature>
<evidence type="ECO:0000256" key="1">
    <source>
        <dbReference type="SAM" id="MobiDB-lite"/>
    </source>
</evidence>
<proteinExistence type="predicted"/>
<name>A0AAD6VJE7_9AGAR</name>
<reference evidence="3" key="1">
    <citation type="submission" date="2023-03" db="EMBL/GenBank/DDBJ databases">
        <title>Massive genome expansion in bonnet fungi (Mycena s.s.) driven by repeated elements and novel gene families across ecological guilds.</title>
        <authorList>
            <consortium name="Lawrence Berkeley National Laboratory"/>
            <person name="Harder C.B."/>
            <person name="Miyauchi S."/>
            <person name="Viragh M."/>
            <person name="Kuo A."/>
            <person name="Thoen E."/>
            <person name="Andreopoulos B."/>
            <person name="Lu D."/>
            <person name="Skrede I."/>
            <person name="Drula E."/>
            <person name="Henrissat B."/>
            <person name="Morin E."/>
            <person name="Kohler A."/>
            <person name="Barry K."/>
            <person name="LaButti K."/>
            <person name="Morin E."/>
            <person name="Salamov A."/>
            <person name="Lipzen A."/>
            <person name="Mereny Z."/>
            <person name="Hegedus B."/>
            <person name="Baldrian P."/>
            <person name="Stursova M."/>
            <person name="Weitz H."/>
            <person name="Taylor A."/>
            <person name="Grigoriev I.V."/>
            <person name="Nagy L.G."/>
            <person name="Martin F."/>
            <person name="Kauserud H."/>
        </authorList>
    </citation>
    <scope>NUCLEOTIDE SEQUENCE</scope>
    <source>
        <strain evidence="3">9144</strain>
    </source>
</reference>
<organism evidence="3 4">
    <name type="scientific">Mycena pura</name>
    <dbReference type="NCBI Taxonomy" id="153505"/>
    <lineage>
        <taxon>Eukaryota</taxon>
        <taxon>Fungi</taxon>
        <taxon>Dikarya</taxon>
        <taxon>Basidiomycota</taxon>
        <taxon>Agaricomycotina</taxon>
        <taxon>Agaricomycetes</taxon>
        <taxon>Agaricomycetidae</taxon>
        <taxon>Agaricales</taxon>
        <taxon>Marasmiineae</taxon>
        <taxon>Mycenaceae</taxon>
        <taxon>Mycena</taxon>
    </lineage>
</organism>
<evidence type="ECO:0000259" key="2">
    <source>
        <dbReference type="Pfam" id="PF20499"/>
    </source>
</evidence>
<sequence length="431" mass="49530">LEEEDANDLTELLDDGLGANDDDESGNQSDEGDESDPETARPDDSTDTSNPRPRSRPLPPWLKSQFDVKVKASAQRDTDGLPALYREHRFWFSVEDPYFSLRSSIESLTPQNLYQAQFFLWDPAALLSSSDRIKCPRCNFSGLMRDGSLARPRRCIDLDHTFWTIGYRYRCPTCTNPRSKKTTVTLCSWDSRVIRNLPRALAACFPAMLTSRSGISESVFMFMRSCFQSGMGAKQFSDALRVRHLENYDKLHLQYLSKLARGKGIYEFRGKRFPRFLAFEDTSTDGYHGFTPSSQWLRDLFDKFIDDHRLDFDQAIALLTARICAIYHSFKLAKHIAKVNGEQVFIALLTITNEKGEIRVCNLVATKSHSQFELSLDRMRESLERYGHDQPEIFYTDNMADKDFLERCFPSLRESVISVEKYAHLPPLDLP</sequence>
<feature type="compositionally biased region" description="Acidic residues" evidence="1">
    <location>
        <begin position="1"/>
        <end position="37"/>
    </location>
</feature>
<feature type="region of interest" description="Disordered" evidence="1">
    <location>
        <begin position="1"/>
        <end position="61"/>
    </location>
</feature>
<feature type="domain" description="DUF6729" evidence="2">
    <location>
        <begin position="84"/>
        <end position="266"/>
    </location>
</feature>
<dbReference type="EMBL" id="JARJCW010000019">
    <property type="protein sequence ID" value="KAJ7214564.1"/>
    <property type="molecule type" value="Genomic_DNA"/>
</dbReference>
<dbReference type="InterPro" id="IPR046616">
    <property type="entry name" value="DUF6729"/>
</dbReference>
<dbReference type="Pfam" id="PF20499">
    <property type="entry name" value="DUF6729"/>
    <property type="match status" value="1"/>
</dbReference>
<dbReference type="AlphaFoldDB" id="A0AAD6VJE7"/>
<evidence type="ECO:0000313" key="4">
    <source>
        <dbReference type="Proteomes" id="UP001219525"/>
    </source>
</evidence>
<dbReference type="PANTHER" id="PTHR24401">
    <property type="entry name" value="SI:CH211-243P7.3-RELATED"/>
    <property type="match status" value="1"/>
</dbReference>
<feature type="non-terminal residue" evidence="3">
    <location>
        <position position="1"/>
    </location>
</feature>
<dbReference type="PANTHER" id="PTHR24401:SF29">
    <property type="entry name" value="SI:CH211-243P7.3-RELATED"/>
    <property type="match status" value="1"/>
</dbReference>